<dbReference type="HOGENOM" id="CLU_050993_7_1_11"/>
<sequence>MSTRHFVFIEGSSRTDGNTAALARRAQQNLPAGATSEWINLADFPLPDFQDSRSPEDPPPIFPDGNEGALLAATLRATDLVIVSPLYWYSVSAPIKRYLDFWSNWLKIPGLKFRRAMTGRAFWAITVGSDADQAKADGLVASLRLGAEYMNMNWAGLLYGSGDYPGDIEKDLETVKCAEYFLTLSPNFATEQDPIPAA</sequence>
<accession>A9WLA3</accession>
<dbReference type="PANTHER" id="PTHR43278:SF4">
    <property type="entry name" value="NAD(P)H-DEPENDENT FMN-CONTAINING OXIDOREDUCTASE YWQN-RELATED"/>
    <property type="match status" value="1"/>
</dbReference>
<dbReference type="InterPro" id="IPR029039">
    <property type="entry name" value="Flavoprotein-like_sf"/>
</dbReference>
<evidence type="ECO:0000256" key="2">
    <source>
        <dbReference type="ARBA" id="ARBA00022643"/>
    </source>
</evidence>
<evidence type="ECO:0000313" key="5">
    <source>
        <dbReference type="Proteomes" id="UP000002007"/>
    </source>
</evidence>
<evidence type="ECO:0000256" key="1">
    <source>
        <dbReference type="ARBA" id="ARBA00022630"/>
    </source>
</evidence>
<gene>
    <name evidence="4" type="ordered locus">RSal33209_0143</name>
</gene>
<dbReference type="AlphaFoldDB" id="A9WLA3"/>
<dbReference type="KEGG" id="rsa:RSal33209_0143"/>
<dbReference type="GO" id="GO:0016491">
    <property type="term" value="F:oxidoreductase activity"/>
    <property type="evidence" value="ECO:0007669"/>
    <property type="project" value="InterPro"/>
</dbReference>
<evidence type="ECO:0000313" key="4">
    <source>
        <dbReference type="EMBL" id="ABY21899.1"/>
    </source>
</evidence>
<keyword evidence="1" id="KW-0285">Flavoprotein</keyword>
<proteinExistence type="predicted"/>
<dbReference type="RefSeq" id="WP_012243607.1">
    <property type="nucleotide sequence ID" value="NC_010168.1"/>
</dbReference>
<dbReference type="EMBL" id="CP000910">
    <property type="protein sequence ID" value="ABY21899.1"/>
    <property type="molecule type" value="Genomic_DNA"/>
</dbReference>
<organism evidence="4 5">
    <name type="scientific">Renibacterium salmoninarum (strain ATCC 33209 / DSM 20767 / JCM 11484 / NBRC 15589 / NCIMB 2235)</name>
    <dbReference type="NCBI Taxonomy" id="288705"/>
    <lineage>
        <taxon>Bacteria</taxon>
        <taxon>Bacillati</taxon>
        <taxon>Actinomycetota</taxon>
        <taxon>Actinomycetes</taxon>
        <taxon>Micrococcales</taxon>
        <taxon>Micrococcaceae</taxon>
        <taxon>Renibacterium</taxon>
    </lineage>
</organism>
<dbReference type="InterPro" id="IPR005025">
    <property type="entry name" value="FMN_Rdtase-like_dom"/>
</dbReference>
<dbReference type="STRING" id="288705.RSal33209_0143"/>
<keyword evidence="2" id="KW-0288">FMN</keyword>
<dbReference type="eggNOG" id="COG0431">
    <property type="taxonomic scope" value="Bacteria"/>
</dbReference>
<reference evidence="5" key="1">
    <citation type="journal article" date="2008" name="J. Bacteriol.">
        <title>Genome sequence of the fish pathogen Renibacterium salmoninarum suggests reductive evolution away from an environmental Arthrobacter ancestor.</title>
        <authorList>
            <person name="Wiens G.D."/>
            <person name="Rockey D.D."/>
            <person name="Wu Z."/>
            <person name="Chang J."/>
            <person name="Levy R."/>
            <person name="Crane S."/>
            <person name="Chen D.S."/>
            <person name="Capri G.R."/>
            <person name="Burnett J.R."/>
            <person name="Sudheesh P.S."/>
            <person name="Schipma M.J."/>
            <person name="Burd H."/>
            <person name="Bhattacharyya A."/>
            <person name="Rhodes L.D."/>
            <person name="Kaul R."/>
            <person name="Strom M.S."/>
        </authorList>
    </citation>
    <scope>NUCLEOTIDE SEQUENCE [LARGE SCALE GENOMIC DNA]</scope>
    <source>
        <strain evidence="5">ATCC 33209 / DSM 20767 / JCM 11484 / NBRC 15589 / NCIMB 2235</strain>
    </source>
</reference>
<keyword evidence="5" id="KW-1185">Reference proteome</keyword>
<feature type="domain" description="NADPH-dependent FMN reductase-like" evidence="3">
    <location>
        <begin position="7"/>
        <end position="134"/>
    </location>
</feature>
<dbReference type="Proteomes" id="UP000002007">
    <property type="component" value="Chromosome"/>
</dbReference>
<dbReference type="PANTHER" id="PTHR43278">
    <property type="entry name" value="NAD(P)H-DEPENDENT FMN-CONTAINING OXIDOREDUCTASE YWQN-RELATED"/>
    <property type="match status" value="1"/>
</dbReference>
<dbReference type="SUPFAM" id="SSF52218">
    <property type="entry name" value="Flavoproteins"/>
    <property type="match status" value="1"/>
</dbReference>
<protein>
    <submittedName>
        <fullName evidence="4">NADPH-dependent fmn reductase</fullName>
    </submittedName>
</protein>
<dbReference type="Gene3D" id="3.40.50.360">
    <property type="match status" value="1"/>
</dbReference>
<name>A9WLA3_RENSM</name>
<dbReference type="InterPro" id="IPR051796">
    <property type="entry name" value="ISF_SsuE-like"/>
</dbReference>
<evidence type="ECO:0000259" key="3">
    <source>
        <dbReference type="Pfam" id="PF03358"/>
    </source>
</evidence>
<dbReference type="Pfam" id="PF03358">
    <property type="entry name" value="FMN_red"/>
    <property type="match status" value="1"/>
</dbReference>